<dbReference type="GeneID" id="14403918"/>
<dbReference type="InterPro" id="IPR032710">
    <property type="entry name" value="NTF2-like_dom_sf"/>
</dbReference>
<sequence length="109" mass="12550">MDAVALVERYYESLDAHEYAALEDVLAPEFVQQRPDRRFEDRESFVRFMREDRPNAETRHELDGVLADGGAVAARGRVCDDADDTVLFEFADFFRIEAGAIVRLETYSR</sequence>
<dbReference type="eggNOG" id="arCOG03106">
    <property type="taxonomic scope" value="Archaea"/>
</dbReference>
<dbReference type="HOGENOM" id="CLU_147287_1_1_2"/>
<dbReference type="Proteomes" id="UP000010878">
    <property type="component" value="Chromosome"/>
</dbReference>
<dbReference type="STRING" id="694430.Natoc_2234"/>
<dbReference type="RefSeq" id="WP_015321455.1">
    <property type="nucleotide sequence ID" value="NC_019974.1"/>
</dbReference>
<dbReference type="InterPro" id="IPR037401">
    <property type="entry name" value="SnoaL-like"/>
</dbReference>
<name>L0JY87_9EURY</name>
<evidence type="ECO:0000313" key="3">
    <source>
        <dbReference type="Proteomes" id="UP000010878"/>
    </source>
</evidence>
<organism evidence="2 3">
    <name type="scientific">Natronococcus occultus SP4</name>
    <dbReference type="NCBI Taxonomy" id="694430"/>
    <lineage>
        <taxon>Archaea</taxon>
        <taxon>Methanobacteriati</taxon>
        <taxon>Methanobacteriota</taxon>
        <taxon>Stenosarchaea group</taxon>
        <taxon>Halobacteria</taxon>
        <taxon>Halobacteriales</taxon>
        <taxon>Natrialbaceae</taxon>
        <taxon>Natronococcus</taxon>
    </lineage>
</organism>
<feature type="domain" description="SnoaL-like" evidence="1">
    <location>
        <begin position="7"/>
        <end position="103"/>
    </location>
</feature>
<proteinExistence type="predicted"/>
<dbReference type="KEGG" id="nou:Natoc_2234"/>
<evidence type="ECO:0000259" key="1">
    <source>
        <dbReference type="Pfam" id="PF12680"/>
    </source>
</evidence>
<keyword evidence="3" id="KW-1185">Reference proteome</keyword>
<protein>
    <submittedName>
        <fullName evidence="2">Ketosteroid isomerase-like protein</fullName>
    </submittedName>
</protein>
<evidence type="ECO:0000313" key="2">
    <source>
        <dbReference type="EMBL" id="AGB38012.1"/>
    </source>
</evidence>
<dbReference type="AlphaFoldDB" id="L0JY87"/>
<accession>L0JY87</accession>
<dbReference type="Gene3D" id="3.10.450.50">
    <property type="match status" value="1"/>
</dbReference>
<gene>
    <name evidence="2" type="ORF">Natoc_2234</name>
</gene>
<keyword evidence="2" id="KW-0413">Isomerase</keyword>
<dbReference type="Pfam" id="PF12680">
    <property type="entry name" value="SnoaL_2"/>
    <property type="match status" value="1"/>
</dbReference>
<dbReference type="OrthoDB" id="145984at2157"/>
<reference evidence="2 3" key="1">
    <citation type="submission" date="2012-11" db="EMBL/GenBank/DDBJ databases">
        <title>FINISHED of Natronococcus occultus SP4, DSM 3396.</title>
        <authorList>
            <consortium name="DOE Joint Genome Institute"/>
            <person name="Eisen J."/>
            <person name="Huntemann M."/>
            <person name="Wei C.-L."/>
            <person name="Han J."/>
            <person name="Detter J.C."/>
            <person name="Han C."/>
            <person name="Tapia R."/>
            <person name="Chen A."/>
            <person name="Kyrpides N."/>
            <person name="Mavromatis K."/>
            <person name="Markowitz V."/>
            <person name="Szeto E."/>
            <person name="Ivanova N."/>
            <person name="Mikhailova N."/>
            <person name="Ovchinnikova G."/>
            <person name="Pagani I."/>
            <person name="Pati A."/>
            <person name="Goodwin L."/>
            <person name="Nordberg H.P."/>
            <person name="Cantor M.N."/>
            <person name="Hua S.X."/>
            <person name="Woyke T."/>
            <person name="Eisen J."/>
            <person name="Klenk H.-P."/>
            <person name="Klenk H.-P."/>
        </authorList>
    </citation>
    <scope>NUCLEOTIDE SEQUENCE [LARGE SCALE GENOMIC DNA]</scope>
    <source>
        <strain evidence="2 3">SP4</strain>
    </source>
</reference>
<dbReference type="SUPFAM" id="SSF54427">
    <property type="entry name" value="NTF2-like"/>
    <property type="match status" value="1"/>
</dbReference>
<dbReference type="EMBL" id="CP003929">
    <property type="protein sequence ID" value="AGB38012.1"/>
    <property type="molecule type" value="Genomic_DNA"/>
</dbReference>
<dbReference type="GO" id="GO:0016853">
    <property type="term" value="F:isomerase activity"/>
    <property type="evidence" value="ECO:0007669"/>
    <property type="project" value="UniProtKB-KW"/>
</dbReference>